<dbReference type="InterPro" id="IPR036249">
    <property type="entry name" value="Thioredoxin-like_sf"/>
</dbReference>
<proteinExistence type="predicted"/>
<dbReference type="Pfam" id="PF05768">
    <property type="entry name" value="Glrx-like"/>
    <property type="match status" value="1"/>
</dbReference>
<accession>A0A427U300</accession>
<gene>
    <name evidence="1" type="ORF">EJA03_10660</name>
</gene>
<dbReference type="InterPro" id="IPR008554">
    <property type="entry name" value="Glutaredoxin-like"/>
</dbReference>
<organism evidence="1 2">
    <name type="scientific">Vibrio pectenicida</name>
    <dbReference type="NCBI Taxonomy" id="62763"/>
    <lineage>
        <taxon>Bacteria</taxon>
        <taxon>Pseudomonadati</taxon>
        <taxon>Pseudomonadota</taxon>
        <taxon>Gammaproteobacteria</taxon>
        <taxon>Vibrionales</taxon>
        <taxon>Vibrionaceae</taxon>
        <taxon>Vibrio</taxon>
    </lineage>
</organism>
<protein>
    <submittedName>
        <fullName evidence="1">Glutaredoxin family protein</fullName>
    </submittedName>
</protein>
<sequence>MVTLYSTEGCHLCELANNLCQQLNIEHMLDIVDIATDDKLFERYSVTIPVLSINGSELKWPFDLQQLQMWLEKNGITYHK</sequence>
<dbReference type="RefSeq" id="WP_125321359.1">
    <property type="nucleotide sequence ID" value="NZ_AP024889.1"/>
</dbReference>
<dbReference type="EMBL" id="RSFA01000043">
    <property type="protein sequence ID" value="RSD31061.1"/>
    <property type="molecule type" value="Genomic_DNA"/>
</dbReference>
<name>A0A427U300_9VIBR</name>
<comment type="caution">
    <text evidence="1">The sequence shown here is derived from an EMBL/GenBank/DDBJ whole genome shotgun (WGS) entry which is preliminary data.</text>
</comment>
<keyword evidence="2" id="KW-1185">Reference proteome</keyword>
<dbReference type="Gene3D" id="3.40.30.10">
    <property type="entry name" value="Glutaredoxin"/>
    <property type="match status" value="1"/>
</dbReference>
<dbReference type="AlphaFoldDB" id="A0A427U300"/>
<dbReference type="SUPFAM" id="SSF52833">
    <property type="entry name" value="Thioredoxin-like"/>
    <property type="match status" value="1"/>
</dbReference>
<evidence type="ECO:0000313" key="1">
    <source>
        <dbReference type="EMBL" id="RSD31061.1"/>
    </source>
</evidence>
<evidence type="ECO:0000313" key="2">
    <source>
        <dbReference type="Proteomes" id="UP000269041"/>
    </source>
</evidence>
<dbReference type="OrthoDB" id="8537427at2"/>
<reference evidence="1 2" key="1">
    <citation type="submission" date="2018-12" db="EMBL/GenBank/DDBJ databases">
        <title>Genomic taxonomy of the Vibrionaceae family.</title>
        <authorList>
            <person name="Gomez-Gil B."/>
            <person name="Enciso-Ibarra K."/>
        </authorList>
    </citation>
    <scope>NUCLEOTIDE SEQUENCE [LARGE SCALE GENOMIC DNA]</scope>
    <source>
        <strain evidence="1 2">CAIM 594</strain>
    </source>
</reference>
<dbReference type="Proteomes" id="UP000269041">
    <property type="component" value="Unassembled WGS sequence"/>
</dbReference>